<keyword evidence="2" id="KW-0805">Transcription regulation</keyword>
<dbReference type="PANTHER" id="PTHR30346">
    <property type="entry name" value="TRANSCRIPTIONAL DUAL REGULATOR HCAR-RELATED"/>
    <property type="match status" value="1"/>
</dbReference>
<dbReference type="PANTHER" id="PTHR30346:SF29">
    <property type="entry name" value="LYSR SUBSTRATE-BINDING"/>
    <property type="match status" value="1"/>
</dbReference>
<evidence type="ECO:0000313" key="6">
    <source>
        <dbReference type="EMBL" id="NUU27275.1"/>
    </source>
</evidence>
<comment type="caution">
    <text evidence="6">The sequence shown here is derived from an EMBL/GenBank/DDBJ whole genome shotgun (WGS) entry which is preliminary data.</text>
</comment>
<evidence type="ECO:0000313" key="7">
    <source>
        <dbReference type="Proteomes" id="UP000539146"/>
    </source>
</evidence>
<dbReference type="GO" id="GO:0003677">
    <property type="term" value="F:DNA binding"/>
    <property type="evidence" value="ECO:0007669"/>
    <property type="project" value="UniProtKB-KW"/>
</dbReference>
<dbReference type="PROSITE" id="PS50931">
    <property type="entry name" value="HTH_LYSR"/>
    <property type="match status" value="1"/>
</dbReference>
<dbReference type="GO" id="GO:0003700">
    <property type="term" value="F:DNA-binding transcription factor activity"/>
    <property type="evidence" value="ECO:0007669"/>
    <property type="project" value="InterPro"/>
</dbReference>
<keyword evidence="3" id="KW-0238">DNA-binding</keyword>
<evidence type="ECO:0000256" key="3">
    <source>
        <dbReference type="ARBA" id="ARBA00023125"/>
    </source>
</evidence>
<dbReference type="InterPro" id="IPR036390">
    <property type="entry name" value="WH_DNA-bd_sf"/>
</dbReference>
<dbReference type="SUPFAM" id="SSF46785">
    <property type="entry name" value="Winged helix' DNA-binding domain"/>
    <property type="match status" value="1"/>
</dbReference>
<evidence type="ECO:0000256" key="1">
    <source>
        <dbReference type="ARBA" id="ARBA00009437"/>
    </source>
</evidence>
<keyword evidence="4" id="KW-0804">Transcription</keyword>
<proteinExistence type="inferred from homology"/>
<organism evidence="6 7">
    <name type="scientific">Curtobacterium citreum</name>
    <dbReference type="NCBI Taxonomy" id="2036"/>
    <lineage>
        <taxon>Bacteria</taxon>
        <taxon>Bacillati</taxon>
        <taxon>Actinomycetota</taxon>
        <taxon>Actinomycetes</taxon>
        <taxon>Micrococcales</taxon>
        <taxon>Microbacteriaceae</taxon>
        <taxon>Curtobacterium</taxon>
    </lineage>
</organism>
<protein>
    <submittedName>
        <fullName evidence="6">LysR family transcriptional regulator</fullName>
    </submittedName>
</protein>
<evidence type="ECO:0000256" key="4">
    <source>
        <dbReference type="ARBA" id="ARBA00023163"/>
    </source>
</evidence>
<dbReference type="Gene3D" id="1.10.10.10">
    <property type="entry name" value="Winged helix-like DNA-binding domain superfamily/Winged helix DNA-binding domain"/>
    <property type="match status" value="1"/>
</dbReference>
<dbReference type="RefSeq" id="WP_175325308.1">
    <property type="nucleotide sequence ID" value="NZ_BAAAWP010000001.1"/>
</dbReference>
<dbReference type="InterPro" id="IPR036388">
    <property type="entry name" value="WH-like_DNA-bd_sf"/>
</dbReference>
<dbReference type="InterPro" id="IPR000847">
    <property type="entry name" value="LysR_HTH_N"/>
</dbReference>
<dbReference type="InterPro" id="IPR005119">
    <property type="entry name" value="LysR_subst-bd"/>
</dbReference>
<dbReference type="Pfam" id="PF03466">
    <property type="entry name" value="LysR_substrate"/>
    <property type="match status" value="1"/>
</dbReference>
<comment type="similarity">
    <text evidence="1">Belongs to the LysR transcriptional regulatory family.</text>
</comment>
<reference evidence="6 7" key="1">
    <citation type="submission" date="2020-05" db="EMBL/GenBank/DDBJ databases">
        <title>Genome Sequencing of Type Strains.</title>
        <authorList>
            <person name="Lemaire J.F."/>
            <person name="Inderbitzin P."/>
            <person name="Gregorio O.A."/>
            <person name="Collins S.B."/>
            <person name="Wespe N."/>
            <person name="Knight-Connoni V."/>
        </authorList>
    </citation>
    <scope>NUCLEOTIDE SEQUENCE [LARGE SCALE GENOMIC DNA]</scope>
    <source>
        <strain evidence="6 7">DSM 20512</strain>
    </source>
</reference>
<dbReference type="GO" id="GO:0032993">
    <property type="term" value="C:protein-DNA complex"/>
    <property type="evidence" value="ECO:0007669"/>
    <property type="project" value="TreeGrafter"/>
</dbReference>
<feature type="domain" description="HTH lysR-type" evidence="5">
    <location>
        <begin position="4"/>
        <end position="61"/>
    </location>
</feature>
<name>A0A850DRZ2_9MICO</name>
<evidence type="ECO:0000256" key="2">
    <source>
        <dbReference type="ARBA" id="ARBA00023015"/>
    </source>
</evidence>
<accession>A0A850DRZ2</accession>
<gene>
    <name evidence="6" type="ORF">HP467_04000</name>
</gene>
<dbReference type="Gene3D" id="3.40.190.10">
    <property type="entry name" value="Periplasmic binding protein-like II"/>
    <property type="match status" value="2"/>
</dbReference>
<dbReference type="Proteomes" id="UP000539146">
    <property type="component" value="Unassembled WGS sequence"/>
</dbReference>
<dbReference type="Pfam" id="PF00126">
    <property type="entry name" value="HTH_1"/>
    <property type="match status" value="1"/>
</dbReference>
<dbReference type="AlphaFoldDB" id="A0A850DRZ2"/>
<evidence type="ECO:0000259" key="5">
    <source>
        <dbReference type="PROSITE" id="PS50931"/>
    </source>
</evidence>
<dbReference type="SUPFAM" id="SSF53850">
    <property type="entry name" value="Periplasmic binding protein-like II"/>
    <property type="match status" value="1"/>
</dbReference>
<dbReference type="EMBL" id="JABMCG010000086">
    <property type="protein sequence ID" value="NUU27275.1"/>
    <property type="molecule type" value="Genomic_DNA"/>
</dbReference>
<sequence length="307" mass="32565">MVGFDVQLLAVLRELAGRGSVTAVATATHRSPSAVSQQLRTLERQVGVPLVERVGRGVRLTEHGRVLARLADGVATAVAELDAAWQEHLGGTVGSVDLAVFPSAAELLLPGLLTRMRDHPAIDLVLADVDVDEDAFGPLTADHDVVIGHRSDGAPPAGRERLETVPLLREPLDVALPLGHRLADRDRVRIDEVVGEPWIGVPEGYPIDRVLTAMAAATDTPPDVGFRTIHLPVIENLVAAGHGVALVPRYTSGTRAAGRFHLAELGAVRAGRRIEALVRPDRAVRPAVRTVLEALVAEARDVTTPGG</sequence>